<evidence type="ECO:0000313" key="2">
    <source>
        <dbReference type="EMBL" id="PNW82610.1"/>
    </source>
</evidence>
<feature type="transmembrane region" description="Helical" evidence="1">
    <location>
        <begin position="277"/>
        <end position="296"/>
    </location>
</feature>
<dbReference type="KEGG" id="cre:CHLRE_06g286000v5"/>
<keyword evidence="1" id="KW-0472">Membrane</keyword>
<dbReference type="PaxDb" id="3055-EDP01743"/>
<dbReference type="InParanoid" id="A0A2K3DQ06"/>
<dbReference type="GeneID" id="5721006"/>
<dbReference type="AlphaFoldDB" id="A0A2K3DQ06"/>
<feature type="transmembrane region" description="Helical" evidence="1">
    <location>
        <begin position="362"/>
        <end position="381"/>
    </location>
</feature>
<organism evidence="2 3">
    <name type="scientific">Chlamydomonas reinhardtii</name>
    <name type="common">Chlamydomonas smithii</name>
    <dbReference type="NCBI Taxonomy" id="3055"/>
    <lineage>
        <taxon>Eukaryota</taxon>
        <taxon>Viridiplantae</taxon>
        <taxon>Chlorophyta</taxon>
        <taxon>core chlorophytes</taxon>
        <taxon>Chlorophyceae</taxon>
        <taxon>CS clade</taxon>
        <taxon>Chlamydomonadales</taxon>
        <taxon>Chlamydomonadaceae</taxon>
        <taxon>Chlamydomonas</taxon>
    </lineage>
</organism>
<feature type="transmembrane region" description="Helical" evidence="1">
    <location>
        <begin position="302"/>
        <end position="321"/>
    </location>
</feature>
<dbReference type="ExpressionAtlas" id="A0A2K3DQ06">
    <property type="expression patterns" value="baseline"/>
</dbReference>
<keyword evidence="3" id="KW-1185">Reference proteome</keyword>
<evidence type="ECO:0000313" key="3">
    <source>
        <dbReference type="Proteomes" id="UP000006906"/>
    </source>
</evidence>
<feature type="transmembrane region" description="Helical" evidence="1">
    <location>
        <begin position="333"/>
        <end position="356"/>
    </location>
</feature>
<accession>A0A2K3DQ06</accession>
<dbReference type="RefSeq" id="XP_042924052.1">
    <property type="nucleotide sequence ID" value="XM_043063346.1"/>
</dbReference>
<sequence>MLKVDYGALGQGPAWRSRQAGLQVHRAFPAGRCRRAPLRLVPAAAAAASSPDADGSLATLTGLSGGAAAPLSYRAITTDPVFRPATAGCQQYAPGPPQLLGRRLTLNPLHGLAAAAESQLGGLDRAMAAALDGRPMLQAAAAAALAALTALGLHPLSLLRRGLPEAVADYLEQQVGAWLLPVAAAAALAAGLAAAAWQVRTWTAVQLALAGGGFGRAVSEAEAARAAAKGQAAAAAAAEAQEQGAAASEQGGAFSRWLPAALRPLFESDWKPTDRTWLYLIMAARLAALLLAASSLLSGASVAAAAFTALCFGASLLPAALPQLRALLPPSGTAAGLAAPLLAADAAFLVALAPAAPLAARAAAGVVLAAGLGLAATAAAASGRLAAARAADGDVATFHVVLRLPLSGTLVDTTVGHLPLTSRVGAAAVEAELEAAAAATATAAAAAAATDPRAAGSTSGAGCDPQERFQPIQAAVAASTLSGMYIGERRTLTISANAGNSSGSGAAGAGDLGSEWGSEAAAPFSNPGLTWWQPLEDLERKLGVKDGGQDRQVRPGDVFWYPVGGLVVELGATRLSTGQGSAGGGAPAAAGLAGADSWGPVKVTAVAGEWVQLDANTGLSGGEVEVEVELVGLRKAAA</sequence>
<evidence type="ECO:0000256" key="1">
    <source>
        <dbReference type="SAM" id="Phobius"/>
    </source>
</evidence>
<name>A0A2K3DQ06_CHLRE</name>
<dbReference type="EMBL" id="CM008967">
    <property type="protein sequence ID" value="PNW82610.1"/>
    <property type="molecule type" value="Genomic_DNA"/>
</dbReference>
<feature type="transmembrane region" description="Helical" evidence="1">
    <location>
        <begin position="176"/>
        <end position="197"/>
    </location>
</feature>
<dbReference type="OMA" id="GADSWGP"/>
<dbReference type="Gramene" id="PNW82610">
    <property type="protein sequence ID" value="PNW82610"/>
    <property type="gene ID" value="CHLRE_06g286000v5"/>
</dbReference>
<protein>
    <submittedName>
        <fullName evidence="2">Uncharacterized protein</fullName>
    </submittedName>
</protein>
<keyword evidence="1" id="KW-1133">Transmembrane helix</keyword>
<keyword evidence="1" id="KW-0812">Transmembrane</keyword>
<feature type="transmembrane region" description="Helical" evidence="1">
    <location>
        <begin position="135"/>
        <end position="156"/>
    </location>
</feature>
<dbReference type="Proteomes" id="UP000006906">
    <property type="component" value="Chromosome 6"/>
</dbReference>
<proteinExistence type="predicted"/>
<dbReference type="OrthoDB" id="548035at2759"/>
<gene>
    <name evidence="2" type="ORF">CHLRE_06g286000v5</name>
</gene>
<reference evidence="2 3" key="1">
    <citation type="journal article" date="2007" name="Science">
        <title>The Chlamydomonas genome reveals the evolution of key animal and plant functions.</title>
        <authorList>
            <person name="Merchant S.S."/>
            <person name="Prochnik S.E."/>
            <person name="Vallon O."/>
            <person name="Harris E.H."/>
            <person name="Karpowicz S.J."/>
            <person name="Witman G.B."/>
            <person name="Terry A."/>
            <person name="Salamov A."/>
            <person name="Fritz-Laylin L.K."/>
            <person name="Marechal-Drouard L."/>
            <person name="Marshall W.F."/>
            <person name="Qu L.H."/>
            <person name="Nelson D.R."/>
            <person name="Sanderfoot A.A."/>
            <person name="Spalding M.H."/>
            <person name="Kapitonov V.V."/>
            <person name="Ren Q."/>
            <person name="Ferris P."/>
            <person name="Lindquist E."/>
            <person name="Shapiro H."/>
            <person name="Lucas S.M."/>
            <person name="Grimwood J."/>
            <person name="Schmutz J."/>
            <person name="Cardol P."/>
            <person name="Cerutti H."/>
            <person name="Chanfreau G."/>
            <person name="Chen C.L."/>
            <person name="Cognat V."/>
            <person name="Croft M.T."/>
            <person name="Dent R."/>
            <person name="Dutcher S."/>
            <person name="Fernandez E."/>
            <person name="Fukuzawa H."/>
            <person name="Gonzalez-Ballester D."/>
            <person name="Gonzalez-Halphen D."/>
            <person name="Hallmann A."/>
            <person name="Hanikenne M."/>
            <person name="Hippler M."/>
            <person name="Inwood W."/>
            <person name="Jabbari K."/>
            <person name="Kalanon M."/>
            <person name="Kuras R."/>
            <person name="Lefebvre P.A."/>
            <person name="Lemaire S.D."/>
            <person name="Lobanov A.V."/>
            <person name="Lohr M."/>
            <person name="Manuell A."/>
            <person name="Meier I."/>
            <person name="Mets L."/>
            <person name="Mittag M."/>
            <person name="Mittelmeier T."/>
            <person name="Moroney J.V."/>
            <person name="Moseley J."/>
            <person name="Napoli C."/>
            <person name="Nedelcu A.M."/>
            <person name="Niyogi K."/>
            <person name="Novoselov S.V."/>
            <person name="Paulsen I.T."/>
            <person name="Pazour G."/>
            <person name="Purton S."/>
            <person name="Ral J.P."/>
            <person name="Riano-Pachon D.M."/>
            <person name="Riekhof W."/>
            <person name="Rymarquis L."/>
            <person name="Schroda M."/>
            <person name="Stern D."/>
            <person name="Umen J."/>
            <person name="Willows R."/>
            <person name="Wilson N."/>
            <person name="Zimmer S.L."/>
            <person name="Allmer J."/>
            <person name="Balk J."/>
            <person name="Bisova K."/>
            <person name="Chen C.J."/>
            <person name="Elias M."/>
            <person name="Gendler K."/>
            <person name="Hauser C."/>
            <person name="Lamb M.R."/>
            <person name="Ledford H."/>
            <person name="Long J.C."/>
            <person name="Minagawa J."/>
            <person name="Page M.D."/>
            <person name="Pan J."/>
            <person name="Pootakham W."/>
            <person name="Roje S."/>
            <person name="Rose A."/>
            <person name="Stahlberg E."/>
            <person name="Terauchi A.M."/>
            <person name="Yang P."/>
            <person name="Ball S."/>
            <person name="Bowler C."/>
            <person name="Dieckmann C.L."/>
            <person name="Gladyshev V.N."/>
            <person name="Green P."/>
            <person name="Jorgensen R."/>
            <person name="Mayfield S."/>
            <person name="Mueller-Roeber B."/>
            <person name="Rajamani S."/>
            <person name="Sayre R.T."/>
            <person name="Brokstein P."/>
            <person name="Dubchak I."/>
            <person name="Goodstein D."/>
            <person name="Hornick L."/>
            <person name="Huang Y.W."/>
            <person name="Jhaveri J."/>
            <person name="Luo Y."/>
            <person name="Martinez D."/>
            <person name="Ngau W.C."/>
            <person name="Otillar B."/>
            <person name="Poliakov A."/>
            <person name="Porter A."/>
            <person name="Szajkowski L."/>
            <person name="Werner G."/>
            <person name="Zhou K."/>
            <person name="Grigoriev I.V."/>
            <person name="Rokhsar D.S."/>
            <person name="Grossman A.R."/>
        </authorList>
    </citation>
    <scope>NUCLEOTIDE SEQUENCE [LARGE SCALE GENOMIC DNA]</scope>
    <source>
        <strain evidence="3">CC-503</strain>
    </source>
</reference>